<organism evidence="4 5">
    <name type="scientific">Trichormus variabilis NIES-23</name>
    <dbReference type="NCBI Taxonomy" id="1973479"/>
    <lineage>
        <taxon>Bacteria</taxon>
        <taxon>Bacillati</taxon>
        <taxon>Cyanobacteriota</taxon>
        <taxon>Cyanophyceae</taxon>
        <taxon>Nostocales</taxon>
        <taxon>Nostocaceae</taxon>
        <taxon>Trichormus</taxon>
    </lineage>
</organism>
<keyword evidence="2" id="KW-0732">Signal</keyword>
<dbReference type="AlphaFoldDB" id="A0A1Z4KJS2"/>
<feature type="region of interest" description="Disordered" evidence="1">
    <location>
        <begin position="282"/>
        <end position="313"/>
    </location>
</feature>
<feature type="compositionally biased region" description="Polar residues" evidence="1">
    <location>
        <begin position="296"/>
        <end position="313"/>
    </location>
</feature>
<proteinExistence type="predicted"/>
<dbReference type="SUPFAM" id="SSF49354">
    <property type="entry name" value="PapD-like"/>
    <property type="match status" value="1"/>
</dbReference>
<dbReference type="InterPro" id="IPR016147">
    <property type="entry name" value="Pili_assmbl_chaperone_N"/>
</dbReference>
<evidence type="ECO:0000313" key="4">
    <source>
        <dbReference type="EMBL" id="BAY69219.1"/>
    </source>
</evidence>
<dbReference type="EMBL" id="AP018216">
    <property type="protein sequence ID" value="BAY69219.1"/>
    <property type="molecule type" value="Genomic_DNA"/>
</dbReference>
<feature type="chain" id="PRO_5011115518" description="Pili assembly chaperone N-terminal domain-containing protein" evidence="2">
    <location>
        <begin position="26"/>
        <end position="313"/>
    </location>
</feature>
<evidence type="ECO:0000313" key="5">
    <source>
        <dbReference type="Proteomes" id="UP000217507"/>
    </source>
</evidence>
<dbReference type="Pfam" id="PF00345">
    <property type="entry name" value="PapD_N"/>
    <property type="match status" value="1"/>
</dbReference>
<dbReference type="Gene3D" id="2.60.40.10">
    <property type="entry name" value="Immunoglobulins"/>
    <property type="match status" value="1"/>
</dbReference>
<name>A0A1Z4KJS2_ANAVA</name>
<dbReference type="Proteomes" id="UP000217507">
    <property type="component" value="Chromosome"/>
</dbReference>
<dbReference type="InterPro" id="IPR008962">
    <property type="entry name" value="PapD-like_sf"/>
</dbReference>
<reference evidence="4 5" key="1">
    <citation type="submission" date="2017-06" db="EMBL/GenBank/DDBJ databases">
        <title>Genome sequencing of cyanobaciteial culture collection at National Institute for Environmental Studies (NIES).</title>
        <authorList>
            <person name="Hirose Y."/>
            <person name="Shimura Y."/>
            <person name="Fujisawa T."/>
            <person name="Nakamura Y."/>
            <person name="Kawachi M."/>
        </authorList>
    </citation>
    <scope>NUCLEOTIDE SEQUENCE [LARGE SCALE GENOMIC DNA]</scope>
    <source>
        <strain evidence="4 5">NIES-23</strain>
    </source>
</reference>
<feature type="signal peptide" evidence="2">
    <location>
        <begin position="1"/>
        <end position="25"/>
    </location>
</feature>
<accession>A0A1Z4KJS2</accession>
<dbReference type="GO" id="GO:0030288">
    <property type="term" value="C:outer membrane-bounded periplasmic space"/>
    <property type="evidence" value="ECO:0007669"/>
    <property type="project" value="InterPro"/>
</dbReference>
<sequence>MLPKLKNITLGLMGALALGLQPANAVNLGVTPSKFHVDITSKKTSSQAIRILNFDTKPVELKVYVQSWTMTEQNKLQIIPAEEQSLEQWIVFTPSRFTIPPRGSQTVRFAVRPRVKPRSGEHRAILFVEEVPRRDSTAANKGVNLIGKLGIAIYGYTGDIKRVGVLNAVKVETKPKALNAVFDISSQGNGYVNMQGQYTIWPAAQYPGAEATQPIANIGKPETKIPEPVVHAGLLPSTPVLPDSRRQVLLPIKKDLPPGKYVLDIKGDLNGVAIKKGIPFTVPENNPVATNRPRIQPTSEQLRNSLRNSQQRR</sequence>
<evidence type="ECO:0000259" key="3">
    <source>
        <dbReference type="Pfam" id="PF00345"/>
    </source>
</evidence>
<dbReference type="InterPro" id="IPR013783">
    <property type="entry name" value="Ig-like_fold"/>
</dbReference>
<protein>
    <recommendedName>
        <fullName evidence="3">Pili assembly chaperone N-terminal domain-containing protein</fullName>
    </recommendedName>
</protein>
<evidence type="ECO:0000256" key="1">
    <source>
        <dbReference type="SAM" id="MobiDB-lite"/>
    </source>
</evidence>
<feature type="domain" description="Pili assembly chaperone N-terminal" evidence="3">
    <location>
        <begin position="40"/>
        <end position="144"/>
    </location>
</feature>
<evidence type="ECO:0000256" key="2">
    <source>
        <dbReference type="SAM" id="SignalP"/>
    </source>
</evidence>
<gene>
    <name evidence="4" type="ORF">NIES23_20120</name>
</gene>
<dbReference type="GO" id="GO:0071555">
    <property type="term" value="P:cell wall organization"/>
    <property type="evidence" value="ECO:0007669"/>
    <property type="project" value="InterPro"/>
</dbReference>